<protein>
    <submittedName>
        <fullName evidence="1">Uncharacterized protein</fullName>
    </submittedName>
</protein>
<dbReference type="AlphaFoldDB" id="A0A813Q4B7"/>
<evidence type="ECO:0000313" key="3">
    <source>
        <dbReference type="Proteomes" id="UP000663864"/>
    </source>
</evidence>
<comment type="caution">
    <text evidence="1">The sequence shown here is derived from an EMBL/GenBank/DDBJ whole genome shotgun (WGS) entry which is preliminary data.</text>
</comment>
<dbReference type="Proteomes" id="UP000663836">
    <property type="component" value="Unassembled WGS sequence"/>
</dbReference>
<dbReference type="EMBL" id="CAJOBD010005319">
    <property type="protein sequence ID" value="CAF4027184.1"/>
    <property type="molecule type" value="Genomic_DNA"/>
</dbReference>
<evidence type="ECO:0000313" key="1">
    <source>
        <dbReference type="EMBL" id="CAF0761807.1"/>
    </source>
</evidence>
<evidence type="ECO:0000313" key="2">
    <source>
        <dbReference type="EMBL" id="CAF4027184.1"/>
    </source>
</evidence>
<name>A0A813Q4B7_9BILA</name>
<organism evidence="1 3">
    <name type="scientific">Rotaria sordida</name>
    <dbReference type="NCBI Taxonomy" id="392033"/>
    <lineage>
        <taxon>Eukaryota</taxon>
        <taxon>Metazoa</taxon>
        <taxon>Spiralia</taxon>
        <taxon>Gnathifera</taxon>
        <taxon>Rotifera</taxon>
        <taxon>Eurotatoria</taxon>
        <taxon>Bdelloidea</taxon>
        <taxon>Philodinida</taxon>
        <taxon>Philodinidae</taxon>
        <taxon>Rotaria</taxon>
    </lineage>
</organism>
<proteinExistence type="predicted"/>
<accession>A0A813Q4B7</accession>
<dbReference type="Proteomes" id="UP000663864">
    <property type="component" value="Unassembled WGS sequence"/>
</dbReference>
<dbReference type="EMBL" id="CAJNOT010000005">
    <property type="protein sequence ID" value="CAF0761807.1"/>
    <property type="molecule type" value="Genomic_DNA"/>
</dbReference>
<gene>
    <name evidence="2" type="ORF">JBS370_LOCUS27763</name>
    <name evidence="1" type="ORF">ZHD862_LOCUS373</name>
</gene>
<reference evidence="1" key="1">
    <citation type="submission" date="2021-02" db="EMBL/GenBank/DDBJ databases">
        <authorList>
            <person name="Nowell W R."/>
        </authorList>
    </citation>
    <scope>NUCLEOTIDE SEQUENCE</scope>
</reference>
<sequence length="166" mass="18737">MPRRRSLFGSTVRSKHCKTLVHSRSNSSSCSTANNENAPPSSCFSSLSSNQTGPHITPKICRLPLSSLQTTPSSQQLTTCSQFYTPNSAYKIRNHVGPSFKRLRQYEEQEQHQSNKPETTTMAKDSLNFYQIIHNDFLLQLMRNTIFSSCSDAWNGAMSIRKREGT</sequence>